<dbReference type="AlphaFoldDB" id="A0AAD7RA73"/>
<organism evidence="1 2">
    <name type="scientific">Aldrovandia affinis</name>
    <dbReference type="NCBI Taxonomy" id="143900"/>
    <lineage>
        <taxon>Eukaryota</taxon>
        <taxon>Metazoa</taxon>
        <taxon>Chordata</taxon>
        <taxon>Craniata</taxon>
        <taxon>Vertebrata</taxon>
        <taxon>Euteleostomi</taxon>
        <taxon>Actinopterygii</taxon>
        <taxon>Neopterygii</taxon>
        <taxon>Teleostei</taxon>
        <taxon>Notacanthiformes</taxon>
        <taxon>Halosauridae</taxon>
        <taxon>Aldrovandia</taxon>
    </lineage>
</organism>
<sequence length="128" mass="14322">MTTEQRRQQRSVLLLEPHSSPGAARGGWRFPKHDRGQRCTWTALNRWTLPGQSDLDTARPLSASVYRHGNSETPNLLGSSFALRSYMDMGKKEFIYVGNAERGLWTKSSCLLETGSSRCSSPEVPSHV</sequence>
<gene>
    <name evidence="1" type="ORF">AAFF_G00290200</name>
</gene>
<evidence type="ECO:0000313" key="1">
    <source>
        <dbReference type="EMBL" id="KAJ8372387.1"/>
    </source>
</evidence>
<dbReference type="Proteomes" id="UP001221898">
    <property type="component" value="Unassembled WGS sequence"/>
</dbReference>
<proteinExistence type="predicted"/>
<evidence type="ECO:0000313" key="2">
    <source>
        <dbReference type="Proteomes" id="UP001221898"/>
    </source>
</evidence>
<reference evidence="1" key="1">
    <citation type="journal article" date="2023" name="Science">
        <title>Genome structures resolve the early diversification of teleost fishes.</title>
        <authorList>
            <person name="Parey E."/>
            <person name="Louis A."/>
            <person name="Montfort J."/>
            <person name="Bouchez O."/>
            <person name="Roques C."/>
            <person name="Iampietro C."/>
            <person name="Lluch J."/>
            <person name="Castinel A."/>
            <person name="Donnadieu C."/>
            <person name="Desvignes T."/>
            <person name="Floi Bucao C."/>
            <person name="Jouanno E."/>
            <person name="Wen M."/>
            <person name="Mejri S."/>
            <person name="Dirks R."/>
            <person name="Jansen H."/>
            <person name="Henkel C."/>
            <person name="Chen W.J."/>
            <person name="Zahm M."/>
            <person name="Cabau C."/>
            <person name="Klopp C."/>
            <person name="Thompson A.W."/>
            <person name="Robinson-Rechavi M."/>
            <person name="Braasch I."/>
            <person name="Lecointre G."/>
            <person name="Bobe J."/>
            <person name="Postlethwait J.H."/>
            <person name="Berthelot C."/>
            <person name="Roest Crollius H."/>
            <person name="Guiguen Y."/>
        </authorList>
    </citation>
    <scope>NUCLEOTIDE SEQUENCE</scope>
    <source>
        <strain evidence="1">NC1722</strain>
    </source>
</reference>
<accession>A0AAD7RA73</accession>
<keyword evidence="2" id="KW-1185">Reference proteome</keyword>
<name>A0AAD7RA73_9TELE</name>
<protein>
    <submittedName>
        <fullName evidence="1">Uncharacterized protein</fullName>
    </submittedName>
</protein>
<dbReference type="EMBL" id="JAINUG010000404">
    <property type="protein sequence ID" value="KAJ8372387.1"/>
    <property type="molecule type" value="Genomic_DNA"/>
</dbReference>
<comment type="caution">
    <text evidence="1">The sequence shown here is derived from an EMBL/GenBank/DDBJ whole genome shotgun (WGS) entry which is preliminary data.</text>
</comment>